<proteinExistence type="predicted"/>
<reference evidence="2" key="1">
    <citation type="submission" date="2023-11" db="EMBL/GenBank/DDBJ databases">
        <title>Genome assemblies of two species of porcelain crab, Petrolisthes cinctipes and Petrolisthes manimaculis (Anomura: Porcellanidae).</title>
        <authorList>
            <person name="Angst P."/>
        </authorList>
    </citation>
    <scope>NUCLEOTIDE SEQUENCE</scope>
    <source>
        <strain evidence="2">PB745_02</strain>
        <tissue evidence="2">Gill</tissue>
    </source>
</reference>
<evidence type="ECO:0000313" key="3">
    <source>
        <dbReference type="Proteomes" id="UP001292094"/>
    </source>
</evidence>
<evidence type="ECO:0000313" key="2">
    <source>
        <dbReference type="EMBL" id="KAK4308882.1"/>
    </source>
</evidence>
<organism evidence="2 3">
    <name type="scientific">Petrolisthes manimaculis</name>
    <dbReference type="NCBI Taxonomy" id="1843537"/>
    <lineage>
        <taxon>Eukaryota</taxon>
        <taxon>Metazoa</taxon>
        <taxon>Ecdysozoa</taxon>
        <taxon>Arthropoda</taxon>
        <taxon>Crustacea</taxon>
        <taxon>Multicrustacea</taxon>
        <taxon>Malacostraca</taxon>
        <taxon>Eumalacostraca</taxon>
        <taxon>Eucarida</taxon>
        <taxon>Decapoda</taxon>
        <taxon>Pleocyemata</taxon>
        <taxon>Anomura</taxon>
        <taxon>Galatheoidea</taxon>
        <taxon>Porcellanidae</taxon>
        <taxon>Petrolisthes</taxon>
    </lineage>
</organism>
<accession>A0AAE1U3Y3</accession>
<dbReference type="AlphaFoldDB" id="A0AAE1U3Y3"/>
<dbReference type="EMBL" id="JAWZYT010001831">
    <property type="protein sequence ID" value="KAK4308882.1"/>
    <property type="molecule type" value="Genomic_DNA"/>
</dbReference>
<sequence>MLTPLHQTPPPPPPPVFPPQSPDPTPVWSGWTGLTLPITLTLNGKSRGSGVGSRGSGVGSSGFQWVRSGFQWVRSGFQWVPVVP</sequence>
<protein>
    <submittedName>
        <fullName evidence="2">Uncharacterized protein</fullName>
    </submittedName>
</protein>
<keyword evidence="3" id="KW-1185">Reference proteome</keyword>
<evidence type="ECO:0000256" key="1">
    <source>
        <dbReference type="SAM" id="MobiDB-lite"/>
    </source>
</evidence>
<gene>
    <name evidence="2" type="ORF">Pmani_019449</name>
</gene>
<feature type="compositionally biased region" description="Pro residues" evidence="1">
    <location>
        <begin position="7"/>
        <end position="25"/>
    </location>
</feature>
<comment type="caution">
    <text evidence="2">The sequence shown here is derived from an EMBL/GenBank/DDBJ whole genome shotgun (WGS) entry which is preliminary data.</text>
</comment>
<feature type="region of interest" description="Disordered" evidence="1">
    <location>
        <begin position="1"/>
        <end position="29"/>
    </location>
</feature>
<name>A0AAE1U3Y3_9EUCA</name>
<dbReference type="Proteomes" id="UP001292094">
    <property type="component" value="Unassembled WGS sequence"/>
</dbReference>